<evidence type="ECO:0000256" key="1">
    <source>
        <dbReference type="SAM" id="SignalP"/>
    </source>
</evidence>
<feature type="signal peptide" evidence="1">
    <location>
        <begin position="1"/>
        <end position="17"/>
    </location>
</feature>
<comment type="caution">
    <text evidence="3">The sequence shown here is derived from an EMBL/GenBank/DDBJ whole genome shotgun (WGS) entry which is preliminary data.</text>
</comment>
<dbReference type="AlphaFoldDB" id="A0A420Y6J7"/>
<reference evidence="3 4" key="1">
    <citation type="submission" date="2018-08" db="EMBL/GenBank/DDBJ databases">
        <title>Draft genome of the lignicolous fungus Coniochaeta pulveracea.</title>
        <authorList>
            <person name="Borstlap C.J."/>
            <person name="De Witt R.N."/>
            <person name="Botha A."/>
            <person name="Volschenk H."/>
        </authorList>
    </citation>
    <scope>NUCLEOTIDE SEQUENCE [LARGE SCALE GENOMIC DNA]</scope>
    <source>
        <strain evidence="3 4">CAB683</strain>
    </source>
</reference>
<sequence length="297" mass="33059">MSSRLSILILIPTVLFAVLLSRAPFMMDSQAPSTSKQWADGPMKLVTTPQYQTKKTDIFTTGATHMALLHNSILRGYNSIYNQALLVQEADKADFVGYCLTWYKFVKSHHDDEEQNLFTKIEELLQDKTVFADTHQEHEAFLAGLAEYNTYLTTLPSPLSFSGTELKRIMDSFHKPFEDHFHSEISTIAALADHPNAPKPGSSGETAAKAVFKTWGKSTVTKAGMTDVAPFFLLNLDRTAEEGMWSSWPPMPAAIKWGLINLAGAWRAGQWKFASCDAAGQPRALYALEHQPEDVKA</sequence>
<proteinExistence type="predicted"/>
<dbReference type="OrthoDB" id="58416at2759"/>
<keyword evidence="4" id="KW-1185">Reference proteome</keyword>
<feature type="domain" description="Hemerythrin-like" evidence="2">
    <location>
        <begin position="66"/>
        <end position="190"/>
    </location>
</feature>
<dbReference type="Gene3D" id="1.20.120.520">
    <property type="entry name" value="nmb1532 protein domain like"/>
    <property type="match status" value="1"/>
</dbReference>
<protein>
    <recommendedName>
        <fullName evidence="2">Hemerythrin-like domain-containing protein</fullName>
    </recommendedName>
</protein>
<dbReference type="Proteomes" id="UP000275385">
    <property type="component" value="Unassembled WGS sequence"/>
</dbReference>
<evidence type="ECO:0000313" key="3">
    <source>
        <dbReference type="EMBL" id="RKU43491.1"/>
    </source>
</evidence>
<dbReference type="STRING" id="177199.A0A420Y6J7"/>
<dbReference type="InterPro" id="IPR053206">
    <property type="entry name" value="Dimeric_xanthone_biosynth"/>
</dbReference>
<name>A0A420Y6J7_9PEZI</name>
<gene>
    <name evidence="3" type="ORF">DL546_003705</name>
</gene>
<accession>A0A420Y6J7</accession>
<dbReference type="Pfam" id="PF01814">
    <property type="entry name" value="Hemerythrin"/>
    <property type="match status" value="1"/>
</dbReference>
<feature type="chain" id="PRO_5019103130" description="Hemerythrin-like domain-containing protein" evidence="1">
    <location>
        <begin position="18"/>
        <end position="297"/>
    </location>
</feature>
<dbReference type="PANTHER" id="PTHR38048:SF2">
    <property type="entry name" value="HEMERYTHRIN-LIKE DOMAIN-CONTAINING PROTEIN"/>
    <property type="match status" value="1"/>
</dbReference>
<evidence type="ECO:0000259" key="2">
    <source>
        <dbReference type="Pfam" id="PF01814"/>
    </source>
</evidence>
<evidence type="ECO:0000313" key="4">
    <source>
        <dbReference type="Proteomes" id="UP000275385"/>
    </source>
</evidence>
<keyword evidence="1" id="KW-0732">Signal</keyword>
<dbReference type="PANTHER" id="PTHR38048">
    <property type="entry name" value="EXPRESSED PROTEIN"/>
    <property type="match status" value="1"/>
</dbReference>
<organism evidence="3 4">
    <name type="scientific">Coniochaeta pulveracea</name>
    <dbReference type="NCBI Taxonomy" id="177199"/>
    <lineage>
        <taxon>Eukaryota</taxon>
        <taxon>Fungi</taxon>
        <taxon>Dikarya</taxon>
        <taxon>Ascomycota</taxon>
        <taxon>Pezizomycotina</taxon>
        <taxon>Sordariomycetes</taxon>
        <taxon>Sordariomycetidae</taxon>
        <taxon>Coniochaetales</taxon>
        <taxon>Coniochaetaceae</taxon>
        <taxon>Coniochaeta</taxon>
    </lineage>
</organism>
<dbReference type="EMBL" id="QVQW01000042">
    <property type="protein sequence ID" value="RKU43491.1"/>
    <property type="molecule type" value="Genomic_DNA"/>
</dbReference>
<dbReference type="InterPro" id="IPR012312">
    <property type="entry name" value="Hemerythrin-like"/>
</dbReference>